<name>A0A2P2J474_RHIMU</name>
<proteinExistence type="predicted"/>
<reference evidence="1" key="1">
    <citation type="submission" date="2018-02" db="EMBL/GenBank/DDBJ databases">
        <title>Rhizophora mucronata_Transcriptome.</title>
        <authorList>
            <person name="Meera S.P."/>
            <person name="Sreeshan A."/>
            <person name="Augustine A."/>
        </authorList>
    </citation>
    <scope>NUCLEOTIDE SEQUENCE</scope>
    <source>
        <tissue evidence="1">Leaf</tissue>
    </source>
</reference>
<dbReference type="AlphaFoldDB" id="A0A2P2J474"/>
<organism evidence="1">
    <name type="scientific">Rhizophora mucronata</name>
    <name type="common">Asiatic mangrove</name>
    <dbReference type="NCBI Taxonomy" id="61149"/>
    <lineage>
        <taxon>Eukaryota</taxon>
        <taxon>Viridiplantae</taxon>
        <taxon>Streptophyta</taxon>
        <taxon>Embryophyta</taxon>
        <taxon>Tracheophyta</taxon>
        <taxon>Spermatophyta</taxon>
        <taxon>Magnoliopsida</taxon>
        <taxon>eudicotyledons</taxon>
        <taxon>Gunneridae</taxon>
        <taxon>Pentapetalae</taxon>
        <taxon>rosids</taxon>
        <taxon>fabids</taxon>
        <taxon>Malpighiales</taxon>
        <taxon>Rhizophoraceae</taxon>
        <taxon>Rhizophora</taxon>
    </lineage>
</organism>
<sequence>MFLCVWERDRERFTKKWTHNFYTCSEISA</sequence>
<accession>A0A2P2J474</accession>
<protein>
    <submittedName>
        <fullName evidence="1">Uncharacterized protein</fullName>
    </submittedName>
</protein>
<dbReference type="EMBL" id="GGEC01007767">
    <property type="protein sequence ID" value="MBW88250.1"/>
    <property type="molecule type" value="Transcribed_RNA"/>
</dbReference>
<evidence type="ECO:0000313" key="1">
    <source>
        <dbReference type="EMBL" id="MBW88250.1"/>
    </source>
</evidence>